<keyword evidence="3" id="KW-1185">Reference proteome</keyword>
<evidence type="ECO:0000313" key="3">
    <source>
        <dbReference type="Proteomes" id="UP000287033"/>
    </source>
</evidence>
<protein>
    <submittedName>
        <fullName evidence="2">Uncharacterized protein</fullName>
    </submittedName>
</protein>
<dbReference type="EMBL" id="BEZZ01003436">
    <property type="protein sequence ID" value="GCC19775.1"/>
    <property type="molecule type" value="Genomic_DNA"/>
</dbReference>
<gene>
    <name evidence="2" type="ORF">chiPu_0021155</name>
</gene>
<feature type="region of interest" description="Disordered" evidence="1">
    <location>
        <begin position="1"/>
        <end position="27"/>
    </location>
</feature>
<sequence>MSESTTGIDAHDSEGESVQGNSDNQAQCRRASRLRSLNIGTNSRLGVPKLEVRIPSAIVRKREAFDMFSDVVIRASFQYKGESNTETIVGLRELKVLKGMENFQPSSPQKWRRGNGPDDHHPRHHACTPGGKRGATKTHPIGSVLLIDTRQEPHYQEEGQTEANRAEGVRRQPRPSHASQDAAHFVKNAQIKRHNKIADQLRKHGWTSWVEPRLFAKDGSLWKPDLIFGKEQKIAVVDVTVRDENASEELKTAW</sequence>
<evidence type="ECO:0000313" key="2">
    <source>
        <dbReference type="EMBL" id="GCC19775.1"/>
    </source>
</evidence>
<organism evidence="2 3">
    <name type="scientific">Chiloscyllium punctatum</name>
    <name type="common">Brownbanded bambooshark</name>
    <name type="synonym">Hemiscyllium punctatum</name>
    <dbReference type="NCBI Taxonomy" id="137246"/>
    <lineage>
        <taxon>Eukaryota</taxon>
        <taxon>Metazoa</taxon>
        <taxon>Chordata</taxon>
        <taxon>Craniata</taxon>
        <taxon>Vertebrata</taxon>
        <taxon>Chondrichthyes</taxon>
        <taxon>Elasmobranchii</taxon>
        <taxon>Galeomorphii</taxon>
        <taxon>Galeoidea</taxon>
        <taxon>Orectolobiformes</taxon>
        <taxon>Hemiscylliidae</taxon>
        <taxon>Chiloscyllium</taxon>
    </lineage>
</organism>
<name>A0A401RNN5_CHIPU</name>
<dbReference type="AlphaFoldDB" id="A0A401RNN5"/>
<feature type="compositionally biased region" description="Polar residues" evidence="1">
    <location>
        <begin position="16"/>
        <end position="27"/>
    </location>
</feature>
<dbReference type="OrthoDB" id="9214535at2759"/>
<accession>A0A401RNN5</accession>
<proteinExistence type="predicted"/>
<comment type="caution">
    <text evidence="2">The sequence shown here is derived from an EMBL/GenBank/DDBJ whole genome shotgun (WGS) entry which is preliminary data.</text>
</comment>
<feature type="region of interest" description="Disordered" evidence="1">
    <location>
        <begin position="103"/>
        <end position="181"/>
    </location>
</feature>
<reference evidence="2 3" key="1">
    <citation type="journal article" date="2018" name="Nat. Ecol. Evol.">
        <title>Shark genomes provide insights into elasmobranch evolution and the origin of vertebrates.</title>
        <authorList>
            <person name="Hara Y"/>
            <person name="Yamaguchi K"/>
            <person name="Onimaru K"/>
            <person name="Kadota M"/>
            <person name="Koyanagi M"/>
            <person name="Keeley SD"/>
            <person name="Tatsumi K"/>
            <person name="Tanaka K"/>
            <person name="Motone F"/>
            <person name="Kageyama Y"/>
            <person name="Nozu R"/>
            <person name="Adachi N"/>
            <person name="Nishimura O"/>
            <person name="Nakagawa R"/>
            <person name="Tanegashima C"/>
            <person name="Kiyatake I"/>
            <person name="Matsumoto R"/>
            <person name="Murakumo K"/>
            <person name="Nishida K"/>
            <person name="Terakita A"/>
            <person name="Kuratani S"/>
            <person name="Sato K"/>
            <person name="Hyodo S Kuraku.S."/>
        </authorList>
    </citation>
    <scope>NUCLEOTIDE SEQUENCE [LARGE SCALE GENOMIC DNA]</scope>
</reference>
<evidence type="ECO:0000256" key="1">
    <source>
        <dbReference type="SAM" id="MobiDB-lite"/>
    </source>
</evidence>
<dbReference type="Proteomes" id="UP000287033">
    <property type="component" value="Unassembled WGS sequence"/>
</dbReference>